<proteinExistence type="predicted"/>
<organism evidence="1 2">
    <name type="scientific">Arsenicicoccus bolidensis</name>
    <dbReference type="NCBI Taxonomy" id="229480"/>
    <lineage>
        <taxon>Bacteria</taxon>
        <taxon>Bacillati</taxon>
        <taxon>Actinomycetota</taxon>
        <taxon>Actinomycetes</taxon>
        <taxon>Micrococcales</taxon>
        <taxon>Intrasporangiaceae</taxon>
        <taxon>Arsenicicoccus</taxon>
    </lineage>
</organism>
<comment type="caution">
    <text evidence="1">The sequence shown here is derived from an EMBL/GenBank/DDBJ whole genome shotgun (WGS) entry which is preliminary data.</text>
</comment>
<keyword evidence="2" id="KW-1185">Reference proteome</keyword>
<dbReference type="Proteomes" id="UP001521931">
    <property type="component" value="Unassembled WGS sequence"/>
</dbReference>
<name>A0ABS9Q237_9MICO</name>
<evidence type="ECO:0000313" key="2">
    <source>
        <dbReference type="Proteomes" id="UP001521931"/>
    </source>
</evidence>
<gene>
    <name evidence="1" type="ORF">MHL29_08570</name>
</gene>
<dbReference type="RefSeq" id="WP_029211850.1">
    <property type="nucleotide sequence ID" value="NZ_DAMCTM010000005.1"/>
</dbReference>
<dbReference type="EMBL" id="JAKRCV010000022">
    <property type="protein sequence ID" value="MCG7321937.1"/>
    <property type="molecule type" value="Genomic_DNA"/>
</dbReference>
<accession>A0ABS9Q237</accession>
<sequence>MTTVTFRADEQLQRLLVELARPGETRTDTIRRALQEASSFERRERMRLEALALSCDEVDRAESRAVLDDVEGARAW</sequence>
<protein>
    <recommendedName>
        <fullName evidence="3">Ribbon-helix-helix protein, CopG family</fullName>
    </recommendedName>
</protein>
<reference evidence="1 2" key="1">
    <citation type="submission" date="2022-02" db="EMBL/GenBank/DDBJ databases">
        <title>Uncovering new skin microbiome diversity through culturing and metagenomics.</title>
        <authorList>
            <person name="Conlan S."/>
            <person name="Deming C."/>
            <person name="Nisc Comparative Sequencing Program N."/>
            <person name="Segre J.A."/>
        </authorList>
    </citation>
    <scope>NUCLEOTIDE SEQUENCE [LARGE SCALE GENOMIC DNA]</scope>
    <source>
        <strain evidence="1 2">ACRQZ</strain>
    </source>
</reference>
<evidence type="ECO:0008006" key="3">
    <source>
        <dbReference type="Google" id="ProtNLM"/>
    </source>
</evidence>
<evidence type="ECO:0000313" key="1">
    <source>
        <dbReference type="EMBL" id="MCG7321937.1"/>
    </source>
</evidence>